<dbReference type="EMBL" id="BLXT01000208">
    <property type="protein sequence ID" value="GFN75021.1"/>
    <property type="molecule type" value="Genomic_DNA"/>
</dbReference>
<proteinExistence type="predicted"/>
<feature type="compositionally biased region" description="Polar residues" evidence="1">
    <location>
        <begin position="680"/>
        <end position="694"/>
    </location>
</feature>
<feature type="chain" id="PRO_5043730237" evidence="3">
    <location>
        <begin position="18"/>
        <end position="918"/>
    </location>
</feature>
<dbReference type="AlphaFoldDB" id="A0AAV3XYV0"/>
<feature type="region of interest" description="Disordered" evidence="1">
    <location>
        <begin position="775"/>
        <end position="798"/>
    </location>
</feature>
<feature type="compositionally biased region" description="Polar residues" evidence="1">
    <location>
        <begin position="484"/>
        <end position="506"/>
    </location>
</feature>
<evidence type="ECO:0000256" key="1">
    <source>
        <dbReference type="SAM" id="MobiDB-lite"/>
    </source>
</evidence>
<feature type="compositionally biased region" description="Polar residues" evidence="1">
    <location>
        <begin position="527"/>
        <end position="536"/>
    </location>
</feature>
<feature type="region of interest" description="Disordered" evidence="1">
    <location>
        <begin position="678"/>
        <end position="754"/>
    </location>
</feature>
<organism evidence="4 5">
    <name type="scientific">Plakobranchus ocellatus</name>
    <dbReference type="NCBI Taxonomy" id="259542"/>
    <lineage>
        <taxon>Eukaryota</taxon>
        <taxon>Metazoa</taxon>
        <taxon>Spiralia</taxon>
        <taxon>Lophotrochozoa</taxon>
        <taxon>Mollusca</taxon>
        <taxon>Gastropoda</taxon>
        <taxon>Heterobranchia</taxon>
        <taxon>Euthyneura</taxon>
        <taxon>Panpulmonata</taxon>
        <taxon>Sacoglossa</taxon>
        <taxon>Placobranchoidea</taxon>
        <taxon>Plakobranchidae</taxon>
        <taxon>Plakobranchus</taxon>
    </lineage>
</organism>
<feature type="compositionally biased region" description="Polar residues" evidence="1">
    <location>
        <begin position="426"/>
        <end position="439"/>
    </location>
</feature>
<sequence length="918" mass="99264">MGFAINVVLVVQTVVVAVTCQSNSVYSGARDNYFDGNTKYAAGGINNGALTGNLDNNAFSNGKNRLYSDGFSRNAQGSGSNYFGNRDVKNTGFTGGGNDGKYFSSSTSNNKNNRGAFSSSDNNNAYTTSTRSNNAGDGTVSKSFSNNIDDIQKALGGDGGSYYQEGQEGIQAAVNTFGSGSLDGILGPQPTDYGRQARPNVDSYFPVDGRSLGNGPRVGYVNTYLNPQSPNAGSAFGKDSYNYFGGPSSYNQYDRGQVFRPVQVRESKVAGSKNANRQYAPIITRSYIPPTTYSGADDPKVDSFFEVTNPLSNKRAVISGYRPSNNFVNPSHFIIPKEDKYEMVDQLFGGGFGQPRDRGLSANPLRSLDRTPKYPSVEDGLKNLGSDYYPDKSARRNDFSLGFFNDDDNVYAPEKRYATPAISDKLPQTTTSLDASSQKKPPKATIQSFADKGGNQASFKSGQGFQNHVGYTDQGRKDIDNSYDIKSSTGDIGTVSRRQGQDTQYSEAFRPSQARTYFGDGKAGPRISSQKINPFTQGREPLGQQQNTLLNKQPSPNFFSSPKRSQFTSIPQSTIGDNPYQGSGVFNKQQNLTPLFNGFSNNERLTVNEFKNKNLLGDNNFGKTDYDRKRPTSTSILGSDLYRQANFGGQNSLRSVPEQQQQYSQAFQTNRLSNAPALTDSYNTFSSSGASPQQGPAFDKGGGGYNLFSGKTQTTGTSFDDGHSNSQGYTNSFDDSISKATGDQNKGGFSAYDEKKKFNSGSKLGVIKGPGSNAGILQGSFPPKPGTPVKFGGVQGKGITNPGQGLTNQYGANRLSQSAPGSVTEEGGFSKSYQSSDSYNDNDAYSSGDSYSNKDRYRDGNSVADQYRYVKNISVDIIIVIIFIIVIIMIIIIDIIIIILIIIIFIIIIIIINTISNP</sequence>
<feature type="region of interest" description="Disordered" evidence="1">
    <location>
        <begin position="816"/>
        <end position="853"/>
    </location>
</feature>
<gene>
    <name evidence="4" type="ORF">PoB_000152700</name>
</gene>
<protein>
    <submittedName>
        <fullName evidence="4">Uncharacterized protein</fullName>
    </submittedName>
</protein>
<keyword evidence="3" id="KW-0732">Signal</keyword>
<feature type="region of interest" description="Disordered" evidence="1">
    <location>
        <begin position="104"/>
        <end position="143"/>
    </location>
</feature>
<feature type="compositionally biased region" description="Polar residues" evidence="1">
    <location>
        <begin position="709"/>
        <end position="744"/>
    </location>
</feature>
<accession>A0AAV3XYV0</accession>
<feature type="compositionally biased region" description="Polar residues" evidence="1">
    <location>
        <begin position="455"/>
        <end position="466"/>
    </location>
</feature>
<keyword evidence="2" id="KW-0812">Transmembrane</keyword>
<evidence type="ECO:0000256" key="3">
    <source>
        <dbReference type="SAM" id="SignalP"/>
    </source>
</evidence>
<feature type="signal peptide" evidence="3">
    <location>
        <begin position="1"/>
        <end position="17"/>
    </location>
</feature>
<keyword evidence="5" id="KW-1185">Reference proteome</keyword>
<feature type="region of interest" description="Disordered" evidence="1">
    <location>
        <begin position="352"/>
        <end position="384"/>
    </location>
</feature>
<name>A0AAV3XYV0_9GAST</name>
<dbReference type="Proteomes" id="UP000735302">
    <property type="component" value="Unassembled WGS sequence"/>
</dbReference>
<comment type="caution">
    <text evidence="4">The sequence shown here is derived from an EMBL/GenBank/DDBJ whole genome shotgun (WGS) entry which is preliminary data.</text>
</comment>
<feature type="region of interest" description="Disordered" evidence="1">
    <location>
        <begin position="419"/>
        <end position="568"/>
    </location>
</feature>
<feature type="compositionally biased region" description="Polar residues" evidence="1">
    <location>
        <begin position="543"/>
        <end position="568"/>
    </location>
</feature>
<reference evidence="4 5" key="1">
    <citation type="journal article" date="2021" name="Elife">
        <title>Chloroplast acquisition without the gene transfer in kleptoplastic sea slugs, Plakobranchus ocellatus.</title>
        <authorList>
            <person name="Maeda T."/>
            <person name="Takahashi S."/>
            <person name="Yoshida T."/>
            <person name="Shimamura S."/>
            <person name="Takaki Y."/>
            <person name="Nagai Y."/>
            <person name="Toyoda A."/>
            <person name="Suzuki Y."/>
            <person name="Arimoto A."/>
            <person name="Ishii H."/>
            <person name="Satoh N."/>
            <person name="Nishiyama T."/>
            <person name="Hasebe M."/>
            <person name="Maruyama T."/>
            <person name="Minagawa J."/>
            <person name="Obokata J."/>
            <person name="Shigenobu S."/>
        </authorList>
    </citation>
    <scope>NUCLEOTIDE SEQUENCE [LARGE SCALE GENOMIC DNA]</scope>
</reference>
<evidence type="ECO:0000313" key="5">
    <source>
        <dbReference type="Proteomes" id="UP000735302"/>
    </source>
</evidence>
<evidence type="ECO:0000256" key="2">
    <source>
        <dbReference type="SAM" id="Phobius"/>
    </source>
</evidence>
<feature type="compositionally biased region" description="Low complexity" evidence="1">
    <location>
        <begin position="830"/>
        <end position="851"/>
    </location>
</feature>
<evidence type="ECO:0000313" key="4">
    <source>
        <dbReference type="EMBL" id="GFN75021.1"/>
    </source>
</evidence>
<feature type="transmembrane region" description="Helical" evidence="2">
    <location>
        <begin position="879"/>
        <end position="912"/>
    </location>
</feature>
<keyword evidence="2" id="KW-1133">Transmembrane helix</keyword>
<keyword evidence="2" id="KW-0472">Membrane</keyword>